<dbReference type="OrthoDB" id="9805232at2"/>
<feature type="transmembrane region" description="Helical" evidence="7">
    <location>
        <begin position="247"/>
        <end position="265"/>
    </location>
</feature>
<comment type="caution">
    <text evidence="8">The sequence shown here is derived from an EMBL/GenBank/DDBJ whole genome shotgun (WGS) entry which is preliminary data.</text>
</comment>
<feature type="transmembrane region" description="Helical" evidence="7">
    <location>
        <begin position="285"/>
        <end position="302"/>
    </location>
</feature>
<dbReference type="AlphaFoldDB" id="A0A6N6MZE3"/>
<feature type="transmembrane region" description="Helical" evidence="7">
    <location>
        <begin position="358"/>
        <end position="380"/>
    </location>
</feature>
<dbReference type="PANTHER" id="PTHR43549:SF3">
    <property type="entry name" value="MULTIDRUG RESISTANCE PROTEIN YPNP-RELATED"/>
    <property type="match status" value="1"/>
</dbReference>
<feature type="transmembrane region" description="Helical" evidence="7">
    <location>
        <begin position="419"/>
        <end position="438"/>
    </location>
</feature>
<sequence length="447" mass="48192">MHEKSLTTLPIPGLIRSIAIPASVGFFFNTMYNVVDTWFAGLIGTEAQAALSLALPVFFIIIAVGSGIQTGSMALIGGALGAKKNDEARLFVVQTVSFGLVSSVLLGFFGIRFAPVLFGIMGAHGPYLDTCMAYMTPIFMGAPAFLLVFMFNATLQATGDTRTMRNFLIAGAVLNCVLDPWFIFGGLGVPAMGVSGVAWATVVIQCIGSAYLLYKARRTGLLCTARGRNLIPRPTLFLDIARQGFPATLNFLTIGMGMFVVNAFISDFGQQAVAAYGVAMRVEQVAFMPGIGLNVAALSIVAQNHGAGNVDRIRETMLTCIKYGAWVMLPVAVPVIAFARPLMNIFTADQTVADMGAAYLRIDALIFLGYIIIFVCTSALQGMKRPAFAVWLGLWRQFAAPILFFWVCTDLLHLGLTSVWWSIFAITWSSAAIAYRYADTNIKRLGA</sequence>
<feature type="transmembrane region" description="Helical" evidence="7">
    <location>
        <begin position="323"/>
        <end position="346"/>
    </location>
</feature>
<dbReference type="Proteomes" id="UP000438699">
    <property type="component" value="Unassembled WGS sequence"/>
</dbReference>
<dbReference type="PANTHER" id="PTHR43549">
    <property type="entry name" value="MULTIDRUG RESISTANCE PROTEIN YPNP-RELATED"/>
    <property type="match status" value="1"/>
</dbReference>
<evidence type="ECO:0000256" key="4">
    <source>
        <dbReference type="ARBA" id="ARBA00022692"/>
    </source>
</evidence>
<feature type="transmembrane region" description="Helical" evidence="7">
    <location>
        <begin position="90"/>
        <end position="114"/>
    </location>
</feature>
<dbReference type="RefSeq" id="WP_151151939.1">
    <property type="nucleotide sequence ID" value="NZ_WAIE01000009.1"/>
</dbReference>
<dbReference type="NCBIfam" id="TIGR00797">
    <property type="entry name" value="matE"/>
    <property type="match status" value="1"/>
</dbReference>
<feature type="transmembrane region" description="Helical" evidence="7">
    <location>
        <begin position="167"/>
        <end position="184"/>
    </location>
</feature>
<evidence type="ECO:0000256" key="7">
    <source>
        <dbReference type="SAM" id="Phobius"/>
    </source>
</evidence>
<dbReference type="Pfam" id="PF01554">
    <property type="entry name" value="MatE"/>
    <property type="match status" value="2"/>
</dbReference>
<keyword evidence="5 7" id="KW-1133">Transmembrane helix</keyword>
<comment type="subcellular location">
    <subcellularLocation>
        <location evidence="1">Cell membrane</location>
        <topology evidence="1">Multi-pass membrane protein</topology>
    </subcellularLocation>
</comment>
<keyword evidence="6 7" id="KW-0472">Membrane</keyword>
<evidence type="ECO:0000256" key="1">
    <source>
        <dbReference type="ARBA" id="ARBA00004651"/>
    </source>
</evidence>
<keyword evidence="4 7" id="KW-0812">Transmembrane</keyword>
<dbReference type="InterPro" id="IPR048279">
    <property type="entry name" value="MdtK-like"/>
</dbReference>
<reference evidence="8 9" key="1">
    <citation type="journal article" date="2017" name="Int. J. Syst. Evol. Microbiol.">
        <title>Desulfovibrio senegalensis sp. nov., a mesophilic sulfate reducer isolated from marine sediment.</title>
        <authorList>
            <person name="Thioye A."/>
            <person name="Gam Z.B.A."/>
            <person name="Mbengue M."/>
            <person name="Cayol J.L."/>
            <person name="Joseph-Bartoli M."/>
            <person name="Toure-Kane C."/>
            <person name="Labat M."/>
        </authorList>
    </citation>
    <scope>NUCLEOTIDE SEQUENCE [LARGE SCALE GENOMIC DNA]</scope>
    <source>
        <strain evidence="8 9">DSM 101509</strain>
    </source>
</reference>
<dbReference type="PIRSF" id="PIRSF006603">
    <property type="entry name" value="DinF"/>
    <property type="match status" value="1"/>
</dbReference>
<feature type="transmembrane region" description="Helical" evidence="7">
    <location>
        <begin position="196"/>
        <end position="214"/>
    </location>
</feature>
<keyword evidence="3" id="KW-1003">Cell membrane</keyword>
<evidence type="ECO:0000313" key="8">
    <source>
        <dbReference type="EMBL" id="KAB1438969.1"/>
    </source>
</evidence>
<protein>
    <submittedName>
        <fullName evidence="8">MATE family efflux transporter</fullName>
    </submittedName>
</protein>
<dbReference type="InterPro" id="IPR052031">
    <property type="entry name" value="Membrane_Transporter-Flippase"/>
</dbReference>
<dbReference type="CDD" id="cd13145">
    <property type="entry name" value="MATE_like_5"/>
    <property type="match status" value="1"/>
</dbReference>
<evidence type="ECO:0000256" key="5">
    <source>
        <dbReference type="ARBA" id="ARBA00022989"/>
    </source>
</evidence>
<evidence type="ECO:0000256" key="2">
    <source>
        <dbReference type="ARBA" id="ARBA00022448"/>
    </source>
</evidence>
<proteinExistence type="predicted"/>
<organism evidence="8 9">
    <name type="scientific">Pseudodesulfovibrio senegalensis</name>
    <dbReference type="NCBI Taxonomy" id="1721087"/>
    <lineage>
        <taxon>Bacteria</taxon>
        <taxon>Pseudomonadati</taxon>
        <taxon>Thermodesulfobacteriota</taxon>
        <taxon>Desulfovibrionia</taxon>
        <taxon>Desulfovibrionales</taxon>
        <taxon>Desulfovibrionaceae</taxon>
    </lineage>
</organism>
<gene>
    <name evidence="8" type="ORF">F8A88_14700</name>
</gene>
<feature type="transmembrane region" description="Helical" evidence="7">
    <location>
        <begin position="14"/>
        <end position="35"/>
    </location>
</feature>
<name>A0A6N6MZE3_9BACT</name>
<dbReference type="GO" id="GO:0042910">
    <property type="term" value="F:xenobiotic transmembrane transporter activity"/>
    <property type="evidence" value="ECO:0007669"/>
    <property type="project" value="InterPro"/>
</dbReference>
<dbReference type="EMBL" id="WAIE01000009">
    <property type="protein sequence ID" value="KAB1438969.1"/>
    <property type="molecule type" value="Genomic_DNA"/>
</dbReference>
<keyword evidence="2" id="KW-0813">Transport</keyword>
<keyword evidence="9" id="KW-1185">Reference proteome</keyword>
<accession>A0A6N6MZE3</accession>
<feature type="transmembrane region" description="Helical" evidence="7">
    <location>
        <begin position="387"/>
        <end position="407"/>
    </location>
</feature>
<feature type="transmembrane region" description="Helical" evidence="7">
    <location>
        <begin position="55"/>
        <end position="78"/>
    </location>
</feature>
<dbReference type="GO" id="GO:0015297">
    <property type="term" value="F:antiporter activity"/>
    <property type="evidence" value="ECO:0007669"/>
    <property type="project" value="InterPro"/>
</dbReference>
<dbReference type="GO" id="GO:0005886">
    <property type="term" value="C:plasma membrane"/>
    <property type="evidence" value="ECO:0007669"/>
    <property type="project" value="UniProtKB-SubCell"/>
</dbReference>
<feature type="transmembrane region" description="Helical" evidence="7">
    <location>
        <begin position="134"/>
        <end position="155"/>
    </location>
</feature>
<evidence type="ECO:0000313" key="9">
    <source>
        <dbReference type="Proteomes" id="UP000438699"/>
    </source>
</evidence>
<evidence type="ECO:0000256" key="6">
    <source>
        <dbReference type="ARBA" id="ARBA00023136"/>
    </source>
</evidence>
<dbReference type="InterPro" id="IPR002528">
    <property type="entry name" value="MATE_fam"/>
</dbReference>
<evidence type="ECO:0000256" key="3">
    <source>
        <dbReference type="ARBA" id="ARBA00022475"/>
    </source>
</evidence>